<reference evidence="1 2" key="1">
    <citation type="journal article" date="2007" name="Appl. Environ. Microbiol.">
        <title>Rhizobial factors required for stem nodule maturation and maintenance in Sesbania rostrata-Azorhizobium caulinodans ORS571 symbiosis.</title>
        <authorList>
            <person name="Suzuki S."/>
            <person name="Aono T."/>
            <person name="Lee KB."/>
            <person name="Suzuki T."/>
            <person name="Liu CT."/>
            <person name="Miwa H."/>
            <person name="Wakao S."/>
            <person name="Iki T."/>
            <person name="Oyaizu H."/>
        </authorList>
    </citation>
    <scope>NUCLEOTIDE SEQUENCE [LARGE SCALE GENOMIC DNA]</scope>
    <source>
        <strain evidence="2">ATCC 43989 / DSM 5975 / JCM 20966 / LMG 6465 / NBRC 14845 / NCIMB 13405 / ORS 571</strain>
    </source>
</reference>
<keyword evidence="2" id="KW-1185">Reference proteome</keyword>
<dbReference type="STRING" id="438753.AZC_1646"/>
<dbReference type="AlphaFoldDB" id="A8I3R7"/>
<gene>
    <name evidence="1" type="ordered locus">AZC_1646</name>
</gene>
<reference evidence="2" key="2">
    <citation type="submission" date="2007-04" db="EMBL/GenBank/DDBJ databases">
        <title>Complete genome sequence of the nitrogen-fixing bacterium Azorhizobium caulinodans ORS571.</title>
        <authorList>
            <person name="Lee K.B."/>
            <person name="Backer P.D."/>
            <person name="Aono T."/>
            <person name="Liu C.T."/>
            <person name="Suzuki S."/>
            <person name="Suzuki T."/>
            <person name="Kaneko T."/>
            <person name="Yamada M."/>
            <person name="Tabata S."/>
            <person name="Kupfer D.M."/>
            <person name="Najar F.Z."/>
            <person name="Wiley G.B."/>
            <person name="Roe B."/>
            <person name="Binnewies T."/>
            <person name="Ussery D."/>
            <person name="Vereecke D."/>
            <person name="Gevers D."/>
            <person name="Holsters M."/>
            <person name="Oyaizu H."/>
        </authorList>
    </citation>
    <scope>NUCLEOTIDE SEQUENCE [LARGE SCALE GENOMIC DNA]</scope>
    <source>
        <strain evidence="2">ATCC 43989 / DSM 5975 / JCM 20966 / LMG 6465 / NBRC 14845 / NCIMB 13405 / ORS 571</strain>
    </source>
</reference>
<dbReference type="EMBL" id="AP009384">
    <property type="protein sequence ID" value="BAF87644.1"/>
    <property type="molecule type" value="Genomic_DNA"/>
</dbReference>
<dbReference type="Gene3D" id="3.40.800.10">
    <property type="entry name" value="Ureohydrolase domain"/>
    <property type="match status" value="1"/>
</dbReference>
<organism evidence="1 2">
    <name type="scientific">Azorhizobium caulinodans (strain ATCC 43989 / DSM 5975 / JCM 20966 / LMG 6465 / NBRC 14845 / NCIMB 13405 / ORS 571)</name>
    <dbReference type="NCBI Taxonomy" id="438753"/>
    <lineage>
        <taxon>Bacteria</taxon>
        <taxon>Pseudomonadati</taxon>
        <taxon>Pseudomonadota</taxon>
        <taxon>Alphaproteobacteria</taxon>
        <taxon>Hyphomicrobiales</taxon>
        <taxon>Xanthobacteraceae</taxon>
        <taxon>Azorhizobium</taxon>
    </lineage>
</organism>
<reference evidence="1 2" key="6">
    <citation type="journal article" date="2011" name="Appl. Environ. Microbiol.">
        <title>Involvement of the azorhizobial chromosome partition gene (parA) in the onset of bacteroid differentiation during Sesbania rostrata stem nodule development.</title>
        <authorList>
            <person name="Liu CT."/>
            <person name="Lee KB."/>
            <person name="Wang YS."/>
            <person name="Peng MH."/>
            <person name="Lee KT."/>
            <person name="Suzuki S."/>
            <person name="Suzuki T."/>
            <person name="Oyaizu H."/>
        </authorList>
    </citation>
    <scope>NUCLEOTIDE SEQUENCE [LARGE SCALE GENOMIC DNA]</scope>
    <source>
        <strain evidence="2">ATCC 43989 / DSM 5975 / JCM 20966 / LMG 6465 / NBRC 14845 / NCIMB 13405 / ORS 571</strain>
    </source>
</reference>
<name>A8I3R7_AZOC5</name>
<dbReference type="InterPro" id="IPR023696">
    <property type="entry name" value="Ureohydrolase_dom_sf"/>
</dbReference>
<proteinExistence type="predicted"/>
<dbReference type="KEGG" id="azc:AZC_1646"/>
<evidence type="ECO:0008006" key="3">
    <source>
        <dbReference type="Google" id="ProtNLM"/>
    </source>
</evidence>
<evidence type="ECO:0000313" key="1">
    <source>
        <dbReference type="EMBL" id="BAF87644.1"/>
    </source>
</evidence>
<dbReference type="HOGENOM" id="CLU_066809_0_0_5"/>
<dbReference type="Proteomes" id="UP000000270">
    <property type="component" value="Chromosome"/>
</dbReference>
<accession>A8I3R7</accession>
<protein>
    <recommendedName>
        <fullName evidence="3">Arginase</fullName>
    </recommendedName>
</protein>
<reference evidence="1 2" key="3">
    <citation type="journal article" date="2008" name="BMC Genomics">
        <title>The genome of the versatile nitrogen fixer Azorhizobium caulinodans ORS571.</title>
        <authorList>
            <person name="Lee KB."/>
            <person name="Backer P.D."/>
            <person name="Aono T."/>
            <person name="Liu CT."/>
            <person name="Suzuki S."/>
            <person name="Suzuki T."/>
            <person name="Kaneko T."/>
            <person name="Yamada M."/>
            <person name="Tabata S."/>
            <person name="Kupfer D.M."/>
            <person name="Najar F.Z."/>
            <person name="Wiley G.B."/>
            <person name="Roe B."/>
            <person name="Binnewies T.T."/>
            <person name="Ussery D.W."/>
            <person name="D'Haeze W."/>
            <person name="Herder J.D."/>
            <person name="Gevers D."/>
            <person name="Vereecke D."/>
            <person name="Holsters M."/>
            <person name="Oyaizu H."/>
        </authorList>
    </citation>
    <scope>NUCLEOTIDE SEQUENCE [LARGE SCALE GENOMIC DNA]</scope>
    <source>
        <strain evidence="2">ATCC 43989 / DSM 5975 / JCM 20966 / LMG 6465 / NBRC 14845 / NCIMB 13405 / ORS 571</strain>
    </source>
</reference>
<sequence length="310" mass="33816">MTAMRARILDLDGAIMLQPEMMDACARSGGIRTAAGDLAPRLRLQADRGALADLDTRLGPHRAGDVHFIGSGDFHHLALLLVERAGRPLSIVHFDNHPDWTAWPSSLNCGSWVARALEQPNVLRVITLGPDSSDLAAPQTKGAALGYLREGRLELHPFASSRTFYAGRGFAVPGATAAPGLNGDGLVWHGLEDGDWHMRISEIAARLPDAPVWISLDKDVLTETEALTNWDQGRLSLAETLEAISIFARHRPVIGMDVCGDFSPAHNLGPWRRLLAHLDRAQRPDQTAADTRINGETNLRILRHMEAILS</sequence>
<reference evidence="1 2" key="5">
    <citation type="journal article" date="2010" name="Appl. Environ. Microbiol.">
        <title>phrR-like gene praR of Azorhizobium caulinodans ORS571 is essential for symbiosis with Sesbania rostrata and is involved in expression of reb genes.</title>
        <authorList>
            <person name="Akiba N."/>
            <person name="Aono T."/>
            <person name="Toyazaki H."/>
            <person name="Sato S."/>
            <person name="Oyaizu H."/>
        </authorList>
    </citation>
    <scope>NUCLEOTIDE SEQUENCE [LARGE SCALE GENOMIC DNA]</scope>
    <source>
        <strain evidence="2">ATCC 43989 / DSM 5975 / JCM 20966 / LMG 6465 / NBRC 14845 / NCIMB 13405 / ORS 571</strain>
    </source>
</reference>
<dbReference type="SUPFAM" id="SSF52768">
    <property type="entry name" value="Arginase/deacetylase"/>
    <property type="match status" value="1"/>
</dbReference>
<dbReference type="eggNOG" id="COG0010">
    <property type="taxonomic scope" value="Bacteria"/>
</dbReference>
<evidence type="ECO:0000313" key="2">
    <source>
        <dbReference type="Proteomes" id="UP000000270"/>
    </source>
</evidence>
<reference evidence="1 2" key="4">
    <citation type="journal article" date="2009" name="Appl. Environ. Microbiol.">
        <title>Comparative genome-wide transcriptional profiling of Azorhizobium caulinodans ORS571 grown under free-living and symbiotic conditions.</title>
        <authorList>
            <person name="Tsukada S."/>
            <person name="Aono T."/>
            <person name="Akiba N."/>
            <person name="Lee KB."/>
            <person name="Liu CT."/>
            <person name="Toyazaki H."/>
            <person name="Oyaizu H."/>
        </authorList>
    </citation>
    <scope>NUCLEOTIDE SEQUENCE [LARGE SCALE GENOMIC DNA]</scope>
    <source>
        <strain evidence="2">ATCC 43989 / DSM 5975 / JCM 20966 / LMG 6465 / NBRC 14845 / NCIMB 13405 / ORS 571</strain>
    </source>
</reference>